<evidence type="ECO:0000313" key="7">
    <source>
        <dbReference type="Proteomes" id="UP000016646"/>
    </source>
</evidence>
<dbReference type="CDD" id="cd07185">
    <property type="entry name" value="OmpA_C-like"/>
    <property type="match status" value="1"/>
</dbReference>
<dbReference type="PANTHER" id="PTHR30329">
    <property type="entry name" value="STATOR ELEMENT OF FLAGELLAR MOTOR COMPLEX"/>
    <property type="match status" value="1"/>
</dbReference>
<sequence>MRMQKKIILSACIFFVSMMNVLGQSGTMTSVSRIDWTKQQFVSSVSFDTEKAGVSLPSGKNAASESMYLKLPALIKDPLLSLYVDNAKQLGDLILDGTLTLKEITDIVYGGKTTSAVFKGGTLTLSLSNTISVPSISGMLLRQRTPYAPPLPIASVASRAYSGIVIDARGKLPVHGEYVESVVSPCFFPRIWDENMDLIYDRDMAFFDTAKASGIVLYGESDDTRTYHERTGYDPLYIKAYKVYGKNRTDPVIRSSDALRILTVAQNRALLKEGKVVVILDKDELVHNVSAPLKDDSYYAAYDTLRREITGGEGAAENQNGSKGGVPDTKVDDGVRGIVISIANVKFIPDSAELLPSERPRVERIASSLKEIIKNNDGYTILVEGHTADVGKPKGQMNLSIERTKTIMHALIADGIPASLFSYRGYGGTIPAASNDTEEGRRQNRRVVITVRPKDTYIQRE</sequence>
<evidence type="ECO:0000313" key="4">
    <source>
        <dbReference type="EMBL" id="ERF61207.1"/>
    </source>
</evidence>
<keyword evidence="2" id="KW-0732">Signal</keyword>
<feature type="signal peptide" evidence="2">
    <location>
        <begin position="1"/>
        <end position="23"/>
    </location>
</feature>
<dbReference type="PATRIC" id="fig|1125725.3.peg.799"/>
<comment type="caution">
    <text evidence="4">The sequence shown here is derived from an EMBL/GenBank/DDBJ whole genome shotgun (WGS) entry which is preliminary data.</text>
</comment>
<dbReference type="SUPFAM" id="SSF103088">
    <property type="entry name" value="OmpA-like"/>
    <property type="match status" value="1"/>
</dbReference>
<dbReference type="Proteomes" id="UP000016412">
    <property type="component" value="Unassembled WGS sequence"/>
</dbReference>
<dbReference type="Gene3D" id="3.30.1330.60">
    <property type="entry name" value="OmpA-like domain"/>
    <property type="match status" value="1"/>
</dbReference>
<protein>
    <submittedName>
        <fullName evidence="4">OmpA family protein</fullName>
    </submittedName>
    <submittedName>
        <fullName evidence="5">OmpA/MotB/Pal peptidoglycan-associating domain protein</fullName>
    </submittedName>
</protein>
<evidence type="ECO:0000313" key="5">
    <source>
        <dbReference type="EMBL" id="ERK04712.1"/>
    </source>
</evidence>
<keyword evidence="1" id="KW-0472">Membrane</keyword>
<evidence type="ECO:0000256" key="1">
    <source>
        <dbReference type="PROSITE-ProRule" id="PRU00473"/>
    </source>
</evidence>
<dbReference type="AlphaFoldDB" id="U2L1V4"/>
<reference evidence="6 7" key="1">
    <citation type="submission" date="2013-08" db="EMBL/GenBank/DDBJ databases">
        <authorList>
            <person name="Durkin A.S."/>
            <person name="Haft D.R."/>
            <person name="McCorrison J."/>
            <person name="Torralba M."/>
            <person name="Gillis M."/>
            <person name="Haft D.H."/>
            <person name="Methe B."/>
            <person name="Sutton G."/>
            <person name="Nelson K.E."/>
        </authorList>
    </citation>
    <scope>NUCLEOTIDE SEQUENCE [LARGE SCALE GENOMIC DNA]</scope>
    <source>
        <strain evidence="5 7">ATCC 35536</strain>
        <strain evidence="4 6">VPI DR56BR1116</strain>
    </source>
</reference>
<name>U2L1V4_TRESO</name>
<dbReference type="Pfam" id="PF00691">
    <property type="entry name" value="OmpA"/>
    <property type="match status" value="1"/>
</dbReference>
<dbReference type="GO" id="GO:0016020">
    <property type="term" value="C:membrane"/>
    <property type="evidence" value="ECO:0007669"/>
    <property type="project" value="UniProtKB-UniRule"/>
</dbReference>
<dbReference type="EMBL" id="AUZJ01000014">
    <property type="protein sequence ID" value="ERF61207.1"/>
    <property type="molecule type" value="Genomic_DNA"/>
</dbReference>
<gene>
    <name evidence="5" type="ORF">HMPREF0860_1363</name>
    <name evidence="4" type="ORF">HMPREF1325_1985</name>
</gene>
<evidence type="ECO:0000313" key="6">
    <source>
        <dbReference type="Proteomes" id="UP000016412"/>
    </source>
</evidence>
<keyword evidence="7" id="KW-1185">Reference proteome</keyword>
<dbReference type="STRING" id="1125725.HMPREF1325_1985"/>
<dbReference type="InterPro" id="IPR036737">
    <property type="entry name" value="OmpA-like_sf"/>
</dbReference>
<proteinExistence type="predicted"/>
<dbReference type="EMBL" id="AVQI01000016">
    <property type="protein sequence ID" value="ERK04712.1"/>
    <property type="molecule type" value="Genomic_DNA"/>
</dbReference>
<dbReference type="Proteomes" id="UP000016646">
    <property type="component" value="Unassembled WGS sequence"/>
</dbReference>
<dbReference type="InterPro" id="IPR006665">
    <property type="entry name" value="OmpA-like"/>
</dbReference>
<accession>U2L1V4</accession>
<evidence type="ECO:0000259" key="3">
    <source>
        <dbReference type="PROSITE" id="PS51123"/>
    </source>
</evidence>
<feature type="chain" id="PRO_5004629755" evidence="2">
    <location>
        <begin position="24"/>
        <end position="461"/>
    </location>
</feature>
<dbReference type="eggNOG" id="COG2885">
    <property type="taxonomic scope" value="Bacteria"/>
</dbReference>
<evidence type="ECO:0000256" key="2">
    <source>
        <dbReference type="SAM" id="SignalP"/>
    </source>
</evidence>
<feature type="domain" description="OmpA-like" evidence="3">
    <location>
        <begin position="334"/>
        <end position="455"/>
    </location>
</feature>
<dbReference type="PROSITE" id="PS51123">
    <property type="entry name" value="OMPA_2"/>
    <property type="match status" value="1"/>
</dbReference>
<dbReference type="InterPro" id="IPR050330">
    <property type="entry name" value="Bact_OuterMem_StrucFunc"/>
</dbReference>
<dbReference type="PANTHER" id="PTHR30329:SF21">
    <property type="entry name" value="LIPOPROTEIN YIAD-RELATED"/>
    <property type="match status" value="1"/>
</dbReference>
<organism evidence="4 6">
    <name type="scientific">Treponema socranskii subsp. socranskii VPI DR56BR1116 = ATCC 35536</name>
    <dbReference type="NCBI Taxonomy" id="1125725"/>
    <lineage>
        <taxon>Bacteria</taxon>
        <taxon>Pseudomonadati</taxon>
        <taxon>Spirochaetota</taxon>
        <taxon>Spirochaetia</taxon>
        <taxon>Spirochaetales</taxon>
        <taxon>Treponemataceae</taxon>
        <taxon>Treponema</taxon>
    </lineage>
</organism>